<keyword evidence="4" id="KW-1185">Reference proteome</keyword>
<evidence type="ECO:0000313" key="3">
    <source>
        <dbReference type="EMBL" id="MDT0553085.1"/>
    </source>
</evidence>
<protein>
    <submittedName>
        <fullName evidence="3">Glycine zipper family protein</fullName>
    </submittedName>
</protein>
<feature type="domain" description="Glycine-zipper-containing OmpA-like membrane" evidence="2">
    <location>
        <begin position="91"/>
        <end position="128"/>
    </location>
</feature>
<comment type="caution">
    <text evidence="3">The sequence shown here is derived from an EMBL/GenBank/DDBJ whole genome shotgun (WGS) entry which is preliminary data.</text>
</comment>
<dbReference type="InterPro" id="IPR025693">
    <property type="entry name" value="Gly-zipper_OmpA-like_dom"/>
</dbReference>
<sequence>MKYLKLSILALGLFAFGNSNAQSTTTTTPPPSQGISKSLGFYIIPNNGQDVTQTQKDESDCFLWAKEQSGYDPLNPPTVTAAPVEKGPDGSAVRGAARGAAAGAAIGSISGDAGDGAAYGAIVGGLRGRRASKQQAAQQEAANQQAVESKKTALLDDYKKAYTLCVESKGYSIK</sequence>
<reference evidence="3 4" key="1">
    <citation type="submission" date="2023-09" db="EMBL/GenBank/DDBJ databases">
        <authorList>
            <person name="Rey-Velasco X."/>
        </authorList>
    </citation>
    <scope>NUCLEOTIDE SEQUENCE [LARGE SCALE GENOMIC DNA]</scope>
    <source>
        <strain evidence="3 4">P050</strain>
    </source>
</reference>
<feature type="signal peptide" evidence="1">
    <location>
        <begin position="1"/>
        <end position="21"/>
    </location>
</feature>
<organism evidence="3 4">
    <name type="scientific">Urechidicola vernalis</name>
    <dbReference type="NCBI Taxonomy" id="3075600"/>
    <lineage>
        <taxon>Bacteria</taxon>
        <taxon>Pseudomonadati</taxon>
        <taxon>Bacteroidota</taxon>
        <taxon>Flavobacteriia</taxon>
        <taxon>Flavobacteriales</taxon>
        <taxon>Flavobacteriaceae</taxon>
        <taxon>Urechidicola</taxon>
    </lineage>
</organism>
<keyword evidence="1" id="KW-0732">Signal</keyword>
<evidence type="ECO:0000259" key="2">
    <source>
        <dbReference type="Pfam" id="PF13436"/>
    </source>
</evidence>
<name>A0ABU2Y4K7_9FLAO</name>
<dbReference type="EMBL" id="JAVRHV010000003">
    <property type="protein sequence ID" value="MDT0553085.1"/>
    <property type="molecule type" value="Genomic_DNA"/>
</dbReference>
<evidence type="ECO:0000313" key="4">
    <source>
        <dbReference type="Proteomes" id="UP001252186"/>
    </source>
</evidence>
<dbReference type="RefSeq" id="WP_311593069.1">
    <property type="nucleotide sequence ID" value="NZ_JAVRHV010000003.1"/>
</dbReference>
<gene>
    <name evidence="3" type="ORF">RM519_07500</name>
</gene>
<accession>A0ABU2Y4K7</accession>
<dbReference type="Pfam" id="PF13436">
    <property type="entry name" value="Gly-zipper_OmpA"/>
    <property type="match status" value="1"/>
</dbReference>
<dbReference type="Proteomes" id="UP001252186">
    <property type="component" value="Unassembled WGS sequence"/>
</dbReference>
<proteinExistence type="predicted"/>
<feature type="chain" id="PRO_5045960900" evidence="1">
    <location>
        <begin position="22"/>
        <end position="174"/>
    </location>
</feature>
<evidence type="ECO:0000256" key="1">
    <source>
        <dbReference type="SAM" id="SignalP"/>
    </source>
</evidence>